<gene>
    <name evidence="1" type="ORF">UFOVP830_8</name>
</gene>
<reference evidence="1" key="1">
    <citation type="submission" date="2020-04" db="EMBL/GenBank/DDBJ databases">
        <authorList>
            <person name="Chiriac C."/>
            <person name="Salcher M."/>
            <person name="Ghai R."/>
            <person name="Kavagutti S V."/>
        </authorList>
    </citation>
    <scope>NUCLEOTIDE SEQUENCE</scope>
</reference>
<protein>
    <submittedName>
        <fullName evidence="1">Uncharacterized protein</fullName>
    </submittedName>
</protein>
<sequence length="319" mass="32249">MSYSLSLFAGAGWQFFDNNGTILSGGKLYTYSAGTTSPLATYTSSTAVTLNPNPIILDSAGRVPAEVWVNSSSIAKFVLKDSTDVLIGTWDNIPSLVSSLNLTGVNNGVVYFNSVGTFSSGSNLTFDGTNLGVAGAATVGTNLNVAGTSALTGNTTVGGTLNVTGATTLSGALNVDGDVTGTMNVIGTLTTSGTTTLATGSTLTASPATSDNTKKIASTEFVVNKSLGANQSYAVQIAGVDIISGTTYTNTTSKAIVITFSAGSPSATTTIVGTVNSVNVVSATAVQNYSVASGMLIVPYGATWGFTWTTNTPTFYRLG</sequence>
<organism evidence="1">
    <name type="scientific">uncultured Caudovirales phage</name>
    <dbReference type="NCBI Taxonomy" id="2100421"/>
    <lineage>
        <taxon>Viruses</taxon>
        <taxon>Duplodnaviria</taxon>
        <taxon>Heunggongvirae</taxon>
        <taxon>Uroviricota</taxon>
        <taxon>Caudoviricetes</taxon>
        <taxon>Peduoviridae</taxon>
        <taxon>Maltschvirus</taxon>
        <taxon>Maltschvirus maltsch</taxon>
    </lineage>
</organism>
<dbReference type="EMBL" id="LR796761">
    <property type="protein sequence ID" value="CAB4164194.1"/>
    <property type="molecule type" value="Genomic_DNA"/>
</dbReference>
<accession>A0A6J5P9I2</accession>
<proteinExistence type="predicted"/>
<name>A0A6J5P9I2_9CAUD</name>
<evidence type="ECO:0000313" key="1">
    <source>
        <dbReference type="EMBL" id="CAB4164194.1"/>
    </source>
</evidence>